<dbReference type="Gene3D" id="1.10.357.40">
    <property type="entry name" value="YbiA-like"/>
    <property type="match status" value="1"/>
</dbReference>
<keyword evidence="4" id="KW-1185">Reference proteome</keyword>
<dbReference type="EMBL" id="MU004295">
    <property type="protein sequence ID" value="KAF2661153.1"/>
    <property type="molecule type" value="Genomic_DNA"/>
</dbReference>
<evidence type="ECO:0000256" key="1">
    <source>
        <dbReference type="SAM" id="MobiDB-lite"/>
    </source>
</evidence>
<dbReference type="OrthoDB" id="206452at2759"/>
<evidence type="ECO:0000313" key="4">
    <source>
        <dbReference type="Proteomes" id="UP000799324"/>
    </source>
</evidence>
<dbReference type="InterPro" id="IPR012816">
    <property type="entry name" value="NADAR"/>
</dbReference>
<proteinExistence type="predicted"/>
<feature type="domain" description="NADAR" evidence="2">
    <location>
        <begin position="92"/>
        <end position="246"/>
    </location>
</feature>
<sequence>MPPKPGLIKIKGTKTRTKTSLDTHRVAERRLVSTSTSPSRSTPHPHLHSHPQSPSTSTSSISISISPQPNMSQPTPTPTNSSLPTPTSTPIYFWKPHEKNGYLGQWYTSPFSISGSTYRTAEMYMMVQKAALFGDSKIAAQMLKTQDPKTHKALGRKVRGFDEGVWESNRLRIVTEGTYHKFTTATNAAQLRTMLLATGDRELVEASPLDRIWGIGFAESNAGANREYWGLNLLGRALMDVRTRLREEERAEREERARKVAALSQKGPEVGDGDGDER</sequence>
<dbReference type="CDD" id="cd15457">
    <property type="entry name" value="NADAR"/>
    <property type="match status" value="1"/>
</dbReference>
<evidence type="ECO:0000313" key="3">
    <source>
        <dbReference type="EMBL" id="KAF2661153.1"/>
    </source>
</evidence>
<name>A0A6A6TQC1_9PLEO</name>
<dbReference type="AlphaFoldDB" id="A0A6A6TQC1"/>
<dbReference type="NCBIfam" id="TIGR02464">
    <property type="entry name" value="ribofla_fusion"/>
    <property type="match status" value="1"/>
</dbReference>
<feature type="compositionally biased region" description="Basic and acidic residues" evidence="1">
    <location>
        <begin position="19"/>
        <end position="31"/>
    </location>
</feature>
<gene>
    <name evidence="3" type="ORF">K491DRAFT_687633</name>
</gene>
<accession>A0A6A6TQC1</accession>
<feature type="region of interest" description="Disordered" evidence="1">
    <location>
        <begin position="248"/>
        <end position="278"/>
    </location>
</feature>
<evidence type="ECO:0000259" key="2">
    <source>
        <dbReference type="Pfam" id="PF08719"/>
    </source>
</evidence>
<protein>
    <submittedName>
        <fullName evidence="3">DUF1768-domain-containing protein</fullName>
    </submittedName>
</protein>
<dbReference type="Proteomes" id="UP000799324">
    <property type="component" value="Unassembled WGS sequence"/>
</dbReference>
<feature type="compositionally biased region" description="Low complexity" evidence="1">
    <location>
        <begin position="33"/>
        <end position="42"/>
    </location>
</feature>
<organism evidence="3 4">
    <name type="scientific">Lophiostoma macrostomum CBS 122681</name>
    <dbReference type="NCBI Taxonomy" id="1314788"/>
    <lineage>
        <taxon>Eukaryota</taxon>
        <taxon>Fungi</taxon>
        <taxon>Dikarya</taxon>
        <taxon>Ascomycota</taxon>
        <taxon>Pezizomycotina</taxon>
        <taxon>Dothideomycetes</taxon>
        <taxon>Pleosporomycetidae</taxon>
        <taxon>Pleosporales</taxon>
        <taxon>Lophiostomataceae</taxon>
        <taxon>Lophiostoma</taxon>
    </lineage>
</organism>
<dbReference type="SUPFAM" id="SSF143990">
    <property type="entry name" value="YbiA-like"/>
    <property type="match status" value="1"/>
</dbReference>
<feature type="compositionally biased region" description="Basic and acidic residues" evidence="1">
    <location>
        <begin position="248"/>
        <end position="258"/>
    </location>
</feature>
<feature type="region of interest" description="Disordered" evidence="1">
    <location>
        <begin position="1"/>
        <end position="85"/>
    </location>
</feature>
<feature type="compositionally biased region" description="Low complexity" evidence="1">
    <location>
        <begin position="50"/>
        <end position="85"/>
    </location>
</feature>
<reference evidence="3" key="1">
    <citation type="journal article" date="2020" name="Stud. Mycol.">
        <title>101 Dothideomycetes genomes: a test case for predicting lifestyles and emergence of pathogens.</title>
        <authorList>
            <person name="Haridas S."/>
            <person name="Albert R."/>
            <person name="Binder M."/>
            <person name="Bloem J."/>
            <person name="Labutti K."/>
            <person name="Salamov A."/>
            <person name="Andreopoulos B."/>
            <person name="Baker S."/>
            <person name="Barry K."/>
            <person name="Bills G."/>
            <person name="Bluhm B."/>
            <person name="Cannon C."/>
            <person name="Castanera R."/>
            <person name="Culley D."/>
            <person name="Daum C."/>
            <person name="Ezra D."/>
            <person name="Gonzalez J."/>
            <person name="Henrissat B."/>
            <person name="Kuo A."/>
            <person name="Liang C."/>
            <person name="Lipzen A."/>
            <person name="Lutzoni F."/>
            <person name="Magnuson J."/>
            <person name="Mondo S."/>
            <person name="Nolan M."/>
            <person name="Ohm R."/>
            <person name="Pangilinan J."/>
            <person name="Park H.-J."/>
            <person name="Ramirez L."/>
            <person name="Alfaro M."/>
            <person name="Sun H."/>
            <person name="Tritt A."/>
            <person name="Yoshinaga Y."/>
            <person name="Zwiers L.-H."/>
            <person name="Turgeon B."/>
            <person name="Goodwin S."/>
            <person name="Spatafora J."/>
            <person name="Crous P."/>
            <person name="Grigoriev I."/>
        </authorList>
    </citation>
    <scope>NUCLEOTIDE SEQUENCE</scope>
    <source>
        <strain evidence="3">CBS 122681</strain>
    </source>
</reference>
<dbReference type="InterPro" id="IPR037238">
    <property type="entry name" value="YbiA-like_sf"/>
</dbReference>
<dbReference type="Pfam" id="PF08719">
    <property type="entry name" value="NADAR"/>
    <property type="match status" value="1"/>
</dbReference>